<reference evidence="3" key="1">
    <citation type="submission" date="2016-10" db="EMBL/GenBank/DDBJ databases">
        <authorList>
            <person name="Varghese N."/>
            <person name="Submissions S."/>
        </authorList>
    </citation>
    <scope>NUCLEOTIDE SEQUENCE [LARGE SCALE GENOMIC DNA]</scope>
    <source>
        <strain evidence="3">DSM 46136</strain>
    </source>
</reference>
<proteinExistence type="predicted"/>
<evidence type="ECO:0000256" key="1">
    <source>
        <dbReference type="SAM" id="MobiDB-lite"/>
    </source>
</evidence>
<evidence type="ECO:0000313" key="2">
    <source>
        <dbReference type="EMBL" id="SFT37361.1"/>
    </source>
</evidence>
<feature type="region of interest" description="Disordered" evidence="1">
    <location>
        <begin position="104"/>
        <end position="137"/>
    </location>
</feature>
<dbReference type="Proteomes" id="UP000199546">
    <property type="component" value="Unassembled WGS sequence"/>
</dbReference>
<gene>
    <name evidence="2" type="ORF">SAMN05660657_00524</name>
</gene>
<dbReference type="AlphaFoldDB" id="A0A1I6XH28"/>
<name>A0A1I6XH28_9ACTN</name>
<organism evidence="2 3">
    <name type="scientific">Geodermatophilus amargosae</name>
    <dbReference type="NCBI Taxonomy" id="1296565"/>
    <lineage>
        <taxon>Bacteria</taxon>
        <taxon>Bacillati</taxon>
        <taxon>Actinomycetota</taxon>
        <taxon>Actinomycetes</taxon>
        <taxon>Geodermatophilales</taxon>
        <taxon>Geodermatophilaceae</taxon>
        <taxon>Geodermatophilus</taxon>
    </lineage>
</organism>
<evidence type="ECO:0000313" key="3">
    <source>
        <dbReference type="Proteomes" id="UP000199546"/>
    </source>
</evidence>
<feature type="compositionally biased region" description="Basic and acidic residues" evidence="1">
    <location>
        <begin position="124"/>
        <end position="137"/>
    </location>
</feature>
<sequence length="137" mass="15240">MGPRRPARHLPVPWTRSLPGLPRASKTTVPGVLPAKDLPDLVRRRLWELGMTVHEVSRRARGTIAPEVIERLARSRGRAFISARLAGHLARVLDVPENRVRRAADLPEVHDPRADVPTGPHLRLVTDEFSDRAAGRA</sequence>
<keyword evidence="3" id="KW-1185">Reference proteome</keyword>
<feature type="region of interest" description="Disordered" evidence="1">
    <location>
        <begin position="1"/>
        <end position="34"/>
    </location>
</feature>
<dbReference type="EMBL" id="FPBA01000001">
    <property type="protein sequence ID" value="SFT37361.1"/>
    <property type="molecule type" value="Genomic_DNA"/>
</dbReference>
<protein>
    <submittedName>
        <fullName evidence="2">Uncharacterized protein</fullName>
    </submittedName>
</protein>
<feature type="compositionally biased region" description="Basic and acidic residues" evidence="1">
    <location>
        <begin position="104"/>
        <end position="114"/>
    </location>
</feature>
<accession>A0A1I6XH28</accession>